<name>A0A7R8UHP4_HERIL</name>
<accession>A0A7R8UHP4</accession>
<dbReference type="AlphaFoldDB" id="A0A7R8UHP4"/>
<proteinExistence type="predicted"/>
<evidence type="ECO:0000313" key="1">
    <source>
        <dbReference type="EMBL" id="CAD7080824.1"/>
    </source>
</evidence>
<dbReference type="Proteomes" id="UP000594454">
    <property type="component" value="Chromosome 2"/>
</dbReference>
<organism evidence="1 2">
    <name type="scientific">Hermetia illucens</name>
    <name type="common">Black soldier fly</name>
    <dbReference type="NCBI Taxonomy" id="343691"/>
    <lineage>
        <taxon>Eukaryota</taxon>
        <taxon>Metazoa</taxon>
        <taxon>Ecdysozoa</taxon>
        <taxon>Arthropoda</taxon>
        <taxon>Hexapoda</taxon>
        <taxon>Insecta</taxon>
        <taxon>Pterygota</taxon>
        <taxon>Neoptera</taxon>
        <taxon>Endopterygota</taxon>
        <taxon>Diptera</taxon>
        <taxon>Brachycera</taxon>
        <taxon>Stratiomyomorpha</taxon>
        <taxon>Stratiomyidae</taxon>
        <taxon>Hermetiinae</taxon>
        <taxon>Hermetia</taxon>
    </lineage>
</organism>
<dbReference type="InParanoid" id="A0A7R8UHP4"/>
<gene>
    <name evidence="1" type="ORF">HERILL_LOCUS3961</name>
</gene>
<reference evidence="1 2" key="1">
    <citation type="submission" date="2020-11" db="EMBL/GenBank/DDBJ databases">
        <authorList>
            <person name="Wallbank WR R."/>
            <person name="Pardo Diaz C."/>
            <person name="Kozak K."/>
            <person name="Martin S."/>
            <person name="Jiggins C."/>
            <person name="Moest M."/>
            <person name="Warren A I."/>
            <person name="Generalovic N T."/>
            <person name="Byers J.R.P. K."/>
            <person name="Montejo-Kovacevich G."/>
            <person name="Yen C E."/>
        </authorList>
    </citation>
    <scope>NUCLEOTIDE SEQUENCE [LARGE SCALE GENOMIC DNA]</scope>
</reference>
<dbReference type="EMBL" id="LR899010">
    <property type="protein sequence ID" value="CAD7080824.1"/>
    <property type="molecule type" value="Genomic_DNA"/>
</dbReference>
<evidence type="ECO:0000313" key="2">
    <source>
        <dbReference type="Proteomes" id="UP000594454"/>
    </source>
</evidence>
<protein>
    <submittedName>
        <fullName evidence="1">Uncharacterized protein</fullName>
    </submittedName>
</protein>
<sequence length="87" mass="10103">MSNSGERSTAPETIIEEFEYKATPAFAENCDKTFSRFKFSAFAEVGAKGLQNENHAKRIVLMRKEFLHFIKETEWQYEPVEKRVGQP</sequence>
<keyword evidence="2" id="KW-1185">Reference proteome</keyword>